<reference evidence="8 9" key="1">
    <citation type="submission" date="2018-01" db="EMBL/GenBank/DDBJ databases">
        <title>Whole genome sequencing of Histamine producing bacteria.</title>
        <authorList>
            <person name="Butler K."/>
        </authorList>
    </citation>
    <scope>NUCLEOTIDE SEQUENCE [LARGE SCALE GENOMIC DNA]</scope>
    <source>
        <strain evidence="8 9">DSM 24669</strain>
    </source>
</reference>
<dbReference type="Proteomes" id="UP000240481">
    <property type="component" value="Unassembled WGS sequence"/>
</dbReference>
<feature type="chain" id="PRO_5015414590" description="Outer membrane protein beta-barrel domain-containing protein" evidence="6">
    <location>
        <begin position="35"/>
        <end position="195"/>
    </location>
</feature>
<organism evidence="8 9">
    <name type="scientific">Photobacterium swingsii</name>
    <dbReference type="NCBI Taxonomy" id="680026"/>
    <lineage>
        <taxon>Bacteria</taxon>
        <taxon>Pseudomonadati</taxon>
        <taxon>Pseudomonadota</taxon>
        <taxon>Gammaproteobacteria</taxon>
        <taxon>Vibrionales</taxon>
        <taxon>Vibrionaceae</taxon>
        <taxon>Photobacterium</taxon>
    </lineage>
</organism>
<keyword evidence="3" id="KW-0812">Transmembrane</keyword>
<dbReference type="InterPro" id="IPR051723">
    <property type="entry name" value="Bact_OM_Invasion-Related"/>
</dbReference>
<keyword evidence="4 6" id="KW-0732">Signal</keyword>
<keyword evidence="9" id="KW-1185">Reference proteome</keyword>
<dbReference type="EMBL" id="PYLZ01000002">
    <property type="protein sequence ID" value="PSW25945.1"/>
    <property type="molecule type" value="Genomic_DNA"/>
</dbReference>
<evidence type="ECO:0000256" key="2">
    <source>
        <dbReference type="ARBA" id="ARBA00022452"/>
    </source>
</evidence>
<feature type="signal peptide" evidence="6">
    <location>
        <begin position="1"/>
        <end position="34"/>
    </location>
</feature>
<gene>
    <name evidence="8" type="ORF">C9I94_05120</name>
</gene>
<dbReference type="InterPro" id="IPR027385">
    <property type="entry name" value="Beta-barrel_OMP"/>
</dbReference>
<dbReference type="OrthoDB" id="6115907at2"/>
<evidence type="ECO:0000256" key="5">
    <source>
        <dbReference type="ARBA" id="ARBA00023136"/>
    </source>
</evidence>
<comment type="caution">
    <text evidence="8">The sequence shown here is derived from an EMBL/GenBank/DDBJ whole genome shotgun (WGS) entry which is preliminary data.</text>
</comment>
<dbReference type="PANTHER" id="PTHR35892">
    <property type="entry name" value="OUTER MEMBRANE PROTEIN PAGN-RELATED"/>
    <property type="match status" value="1"/>
</dbReference>
<comment type="subcellular location">
    <subcellularLocation>
        <location evidence="1">Cell outer membrane</location>
        <topology evidence="1">Multi-pass membrane protein</topology>
    </subcellularLocation>
</comment>
<evidence type="ECO:0000313" key="9">
    <source>
        <dbReference type="Proteomes" id="UP000240481"/>
    </source>
</evidence>
<evidence type="ECO:0000259" key="7">
    <source>
        <dbReference type="Pfam" id="PF13505"/>
    </source>
</evidence>
<keyword evidence="5" id="KW-0472">Membrane</keyword>
<keyword evidence="2" id="KW-1134">Transmembrane beta strand</keyword>
<evidence type="ECO:0000256" key="6">
    <source>
        <dbReference type="SAM" id="SignalP"/>
    </source>
</evidence>
<accession>A0A2T3PAF2</accession>
<feature type="domain" description="Outer membrane protein beta-barrel" evidence="7">
    <location>
        <begin position="18"/>
        <end position="195"/>
    </location>
</feature>
<dbReference type="InterPro" id="IPR011250">
    <property type="entry name" value="OMP/PagP_B-barrel"/>
</dbReference>
<evidence type="ECO:0000256" key="3">
    <source>
        <dbReference type="ARBA" id="ARBA00022692"/>
    </source>
</evidence>
<proteinExistence type="predicted"/>
<dbReference type="GO" id="GO:0009279">
    <property type="term" value="C:cell outer membrane"/>
    <property type="evidence" value="ECO:0007669"/>
    <property type="project" value="UniProtKB-SubCell"/>
</dbReference>
<dbReference type="Pfam" id="PF13505">
    <property type="entry name" value="OMP_b-brl"/>
    <property type="match status" value="1"/>
</dbReference>
<dbReference type="PANTHER" id="PTHR35892:SF2">
    <property type="entry name" value="OUTER MEMBRANE PROTEIN PAGN"/>
    <property type="match status" value="1"/>
</dbReference>
<dbReference type="AlphaFoldDB" id="A0A2T3PAF2"/>
<evidence type="ECO:0000256" key="4">
    <source>
        <dbReference type="ARBA" id="ARBA00022729"/>
    </source>
</evidence>
<sequence length="195" mass="20865">MMIKRHYIHGAIMKKLLALAIVSTIGFGATAAQAEGLYVGGDLQLQQQTMKGNGDKQKTKLGSINGKVGYEVNEYFSVEGRAGMGVKNGKYNAGSTELKAKEKYNVGAYALASYPITDSFSVYGLAGYSYGKVSLEANGHKEKVSLKGLSYGVGAKYKVTEQIALTTEVGHYGKYKDGDAKVSKEAVSLGVQYSF</sequence>
<dbReference type="STRING" id="680026.AB733_21700"/>
<dbReference type="SUPFAM" id="SSF56925">
    <property type="entry name" value="OMPA-like"/>
    <property type="match status" value="1"/>
</dbReference>
<dbReference type="Gene3D" id="2.40.160.20">
    <property type="match status" value="1"/>
</dbReference>
<evidence type="ECO:0000256" key="1">
    <source>
        <dbReference type="ARBA" id="ARBA00004571"/>
    </source>
</evidence>
<name>A0A2T3PAF2_9GAMM</name>
<protein>
    <recommendedName>
        <fullName evidence="7">Outer membrane protein beta-barrel domain-containing protein</fullName>
    </recommendedName>
</protein>
<evidence type="ECO:0000313" key="8">
    <source>
        <dbReference type="EMBL" id="PSW25945.1"/>
    </source>
</evidence>